<evidence type="ECO:0000313" key="3">
    <source>
        <dbReference type="Proteomes" id="UP000030832"/>
    </source>
</evidence>
<sequence length="393" mass="43024">MDRFNAFVDEKVMVKPVKTGNLSGRTFAVKDVFDIEGVTASAGNPDWLRTHSKAKKNASSIDLLLQKGATLKGTTITDELMYSLNGENYHYGTPVNPKVPGHIPGGSSSGSAVAASSGVVDFALGTDTGGSVRIPAAYCGIYGFRPTHGLVSIDGVIPLAESFDTVGWMTADPQLLVEVGDVLINENTPSLVEKPFNSIMFGTDAWELADEKSMEILVKYKEQLEKSQKSTWVTIAKEGLPRWASCFRTLQGLEIWKNHGEWIKEIKPSFGPDIAARFEWASTLSEEEKPEQLKLKESIRIKMVELLGEDRLLMIPTTPGEAPRCNLSGSEIEKRRSQTMQLSCIAGLNGLPQVTIPIEGNNEAPLALSVIAGPNQDKRLLQWVNEYANLFKK</sequence>
<dbReference type="PANTHER" id="PTHR46310">
    <property type="entry name" value="AMIDASE 1"/>
    <property type="match status" value="1"/>
</dbReference>
<dbReference type="Pfam" id="PF01425">
    <property type="entry name" value="Amidase"/>
    <property type="match status" value="1"/>
</dbReference>
<dbReference type="eggNOG" id="COG0154">
    <property type="taxonomic scope" value="Bacteria"/>
</dbReference>
<reference evidence="2 3" key="1">
    <citation type="submission" date="2014-09" db="EMBL/GenBank/DDBJ databases">
        <title>Genome sequencing and annotation of Bacillus Okhensis strain Kh10-101T.</title>
        <authorList>
            <person name="Prakash J.S."/>
        </authorList>
    </citation>
    <scope>NUCLEOTIDE SEQUENCE [LARGE SCALE GENOMIC DNA]</scope>
    <source>
        <strain evidence="3">Kh10-101T</strain>
    </source>
</reference>
<dbReference type="PANTHER" id="PTHR46310:SF7">
    <property type="entry name" value="AMIDASE 1"/>
    <property type="match status" value="1"/>
</dbReference>
<comment type="caution">
    <text evidence="2">The sequence shown here is derived from an EMBL/GenBank/DDBJ whole genome shotgun (WGS) entry which is preliminary data.</text>
</comment>
<dbReference type="RefSeq" id="WP_034626277.1">
    <property type="nucleotide sequence ID" value="NZ_JRJU01000003.1"/>
</dbReference>
<evidence type="ECO:0000313" key="2">
    <source>
        <dbReference type="EMBL" id="KHF41381.1"/>
    </source>
</evidence>
<gene>
    <name evidence="2" type="ORF">LQ50_03880</name>
</gene>
<evidence type="ECO:0000259" key="1">
    <source>
        <dbReference type="Pfam" id="PF01425"/>
    </source>
</evidence>
<dbReference type="EMBL" id="JRJU01000003">
    <property type="protein sequence ID" value="KHF41381.1"/>
    <property type="molecule type" value="Genomic_DNA"/>
</dbReference>
<dbReference type="NCBIfam" id="NF006169">
    <property type="entry name" value="PRK08310.1"/>
    <property type="match status" value="1"/>
</dbReference>
<dbReference type="AlphaFoldDB" id="A0A0B0IP18"/>
<proteinExistence type="predicted"/>
<name>A0A0B0IP18_9BACI</name>
<dbReference type="STRING" id="333138.LQ50_03880"/>
<accession>A0A0B0IP18</accession>
<keyword evidence="3" id="KW-1185">Reference proteome</keyword>
<protein>
    <submittedName>
        <fullName evidence="2">Amidase</fullName>
    </submittedName>
</protein>
<dbReference type="Proteomes" id="UP000030832">
    <property type="component" value="Unassembled WGS sequence"/>
</dbReference>
<feature type="domain" description="Amidase" evidence="1">
    <location>
        <begin position="18"/>
        <end position="188"/>
    </location>
</feature>
<dbReference type="InterPro" id="IPR036928">
    <property type="entry name" value="AS_sf"/>
</dbReference>
<organism evidence="2 3">
    <name type="scientific">Halalkalibacter okhensis</name>
    <dbReference type="NCBI Taxonomy" id="333138"/>
    <lineage>
        <taxon>Bacteria</taxon>
        <taxon>Bacillati</taxon>
        <taxon>Bacillota</taxon>
        <taxon>Bacilli</taxon>
        <taxon>Bacillales</taxon>
        <taxon>Bacillaceae</taxon>
        <taxon>Halalkalibacter</taxon>
    </lineage>
</organism>
<dbReference type="Gene3D" id="3.90.1300.10">
    <property type="entry name" value="Amidase signature (AS) domain"/>
    <property type="match status" value="1"/>
</dbReference>
<dbReference type="SUPFAM" id="SSF75304">
    <property type="entry name" value="Amidase signature (AS) enzymes"/>
    <property type="match status" value="1"/>
</dbReference>
<dbReference type="InterPro" id="IPR023631">
    <property type="entry name" value="Amidase_dom"/>
</dbReference>